<accession>A0A1X7CDB8</accession>
<dbReference type="PANTHER" id="PTHR30408:SF13">
    <property type="entry name" value="TYPE I RESTRICTION ENZYME HINDI SPECIFICITY SUBUNIT"/>
    <property type="match status" value="1"/>
</dbReference>
<dbReference type="GO" id="GO:0003677">
    <property type="term" value="F:DNA binding"/>
    <property type="evidence" value="ECO:0007669"/>
    <property type="project" value="UniProtKB-KW"/>
</dbReference>
<feature type="domain" description="Type I restriction modification DNA specificity" evidence="4">
    <location>
        <begin position="4"/>
        <end position="170"/>
    </location>
</feature>
<dbReference type="RefSeq" id="WP_085106256.1">
    <property type="nucleotide sequence ID" value="NZ_FXAC01000002.1"/>
</dbReference>
<keyword evidence="3" id="KW-0238">DNA-binding</keyword>
<dbReference type="SUPFAM" id="SSF116734">
    <property type="entry name" value="DNA methylase specificity domain"/>
    <property type="match status" value="2"/>
</dbReference>
<evidence type="ECO:0000259" key="4">
    <source>
        <dbReference type="Pfam" id="PF01420"/>
    </source>
</evidence>
<dbReference type="AlphaFoldDB" id="A0A1X7CDB8"/>
<evidence type="ECO:0000256" key="3">
    <source>
        <dbReference type="ARBA" id="ARBA00023125"/>
    </source>
</evidence>
<dbReference type="InterPro" id="IPR052021">
    <property type="entry name" value="Type-I_RS_S_subunit"/>
</dbReference>
<organism evidence="5 6">
    <name type="scientific">Kocuria marina subsp. indica</name>
    <dbReference type="NCBI Taxonomy" id="1049583"/>
    <lineage>
        <taxon>Bacteria</taxon>
        <taxon>Bacillati</taxon>
        <taxon>Actinomycetota</taxon>
        <taxon>Actinomycetes</taxon>
        <taxon>Micrococcales</taxon>
        <taxon>Micrococcaceae</taxon>
        <taxon>Kocuria</taxon>
    </lineage>
</organism>
<evidence type="ECO:0000256" key="1">
    <source>
        <dbReference type="ARBA" id="ARBA00010923"/>
    </source>
</evidence>
<comment type="similarity">
    <text evidence="1">Belongs to the type-I restriction system S methylase family.</text>
</comment>
<dbReference type="Gene3D" id="3.90.220.20">
    <property type="entry name" value="DNA methylase specificity domains"/>
    <property type="match status" value="1"/>
</dbReference>
<name>A0A1X7CDB8_9MICC</name>
<dbReference type="InterPro" id="IPR044946">
    <property type="entry name" value="Restrct_endonuc_typeI_TRD_sf"/>
</dbReference>
<dbReference type="Gene3D" id="1.10.287.1120">
    <property type="entry name" value="Bipartite methylase S protein"/>
    <property type="match status" value="1"/>
</dbReference>
<keyword evidence="6" id="KW-1185">Reference proteome</keyword>
<protein>
    <submittedName>
        <fullName evidence="5">Type I restriction modification DNA specificity domain-containing protein</fullName>
    </submittedName>
</protein>
<dbReference type="Proteomes" id="UP000192929">
    <property type="component" value="Unassembled WGS sequence"/>
</dbReference>
<evidence type="ECO:0000313" key="6">
    <source>
        <dbReference type="Proteomes" id="UP000192929"/>
    </source>
</evidence>
<keyword evidence="2" id="KW-0680">Restriction system</keyword>
<dbReference type="InterPro" id="IPR000055">
    <property type="entry name" value="Restrct_endonuc_typeI_TRD"/>
</dbReference>
<gene>
    <name evidence="5" type="ORF">SAMN06296028_102236</name>
</gene>
<dbReference type="PANTHER" id="PTHR30408">
    <property type="entry name" value="TYPE-1 RESTRICTION ENZYME ECOKI SPECIFICITY PROTEIN"/>
    <property type="match status" value="1"/>
</dbReference>
<proteinExistence type="inferred from homology"/>
<evidence type="ECO:0000256" key="2">
    <source>
        <dbReference type="ARBA" id="ARBA00022747"/>
    </source>
</evidence>
<evidence type="ECO:0000313" key="5">
    <source>
        <dbReference type="EMBL" id="SME94569.1"/>
    </source>
</evidence>
<dbReference type="Pfam" id="PF01420">
    <property type="entry name" value="Methylase_S"/>
    <property type="match status" value="1"/>
</dbReference>
<dbReference type="GO" id="GO:0009307">
    <property type="term" value="P:DNA restriction-modification system"/>
    <property type="evidence" value="ECO:0007669"/>
    <property type="project" value="UniProtKB-KW"/>
</dbReference>
<reference evidence="6" key="1">
    <citation type="submission" date="2017-04" db="EMBL/GenBank/DDBJ databases">
        <authorList>
            <person name="Varghese N."/>
            <person name="Submissions S."/>
        </authorList>
    </citation>
    <scope>NUCLEOTIDE SEQUENCE [LARGE SCALE GENOMIC DNA]</scope>
    <source>
        <strain evidence="6">NIO-1021</strain>
    </source>
</reference>
<dbReference type="EMBL" id="FXAC01000002">
    <property type="protein sequence ID" value="SME94569.1"/>
    <property type="molecule type" value="Genomic_DNA"/>
</dbReference>
<sequence length="316" mass="35377">MNRQVLTIEDVCLRVTSGGTPSRRVSAFFKGDIPWLKTQELRDTWVYETEEHITRDAVNQSSAKLLPAHSVMMAMYGATAGKLAILGSEMTCNQAACAMVVDPDKADYRYLYYSLLNDRARIVDRANGAAQQNLSARAIKALEYSFPPIEEQRVIAATLGALDDKIESNRRASKLAQELLRARFRAWFTEYLPWGGKRPVDWREGKLRDVVDLVRTPTKPGCYPQRPYVPIDTIPMDSLGLSHSRDNSEAKSSLFTFEADDILLGAMRVYFHRVALAPYAGITRNTTFVLRPKSALQDPGCSRGLNPPVSRSDLAM</sequence>